<comment type="caution">
    <text evidence="1">The sequence shown here is derived from an EMBL/GenBank/DDBJ whole genome shotgun (WGS) entry which is preliminary data.</text>
</comment>
<evidence type="ECO:0000313" key="1">
    <source>
        <dbReference type="EMBL" id="MCW4628991.1"/>
    </source>
</evidence>
<name>A0ABT3KEL7_9GAMM</name>
<reference evidence="1" key="1">
    <citation type="submission" date="2022-11" db="EMBL/GenBank/DDBJ databases">
        <title>Marinomonas sp. nov., isolated from marine algae.</title>
        <authorList>
            <person name="Choi D.G."/>
            <person name="Kim J.M."/>
            <person name="Lee J.K."/>
            <person name="Baek J.H."/>
            <person name="Jeon C.O."/>
        </authorList>
    </citation>
    <scope>NUCLEOTIDE SEQUENCE</scope>
    <source>
        <strain evidence="1">KJ51-3</strain>
    </source>
</reference>
<accession>A0ABT3KEL7</accession>
<dbReference type="RefSeq" id="WP_265218200.1">
    <property type="nucleotide sequence ID" value="NZ_JAPEUL010000007.1"/>
</dbReference>
<dbReference type="EMBL" id="JAPEUL010000007">
    <property type="protein sequence ID" value="MCW4628991.1"/>
    <property type="molecule type" value="Genomic_DNA"/>
</dbReference>
<keyword evidence="2" id="KW-1185">Reference proteome</keyword>
<dbReference type="Proteomes" id="UP001431181">
    <property type="component" value="Unassembled WGS sequence"/>
</dbReference>
<sequence length="49" mass="5494">MEHLLLENGANGFLTKKIHKIAQLLGKKTNKQNHFGAEKPLGVIRDTLK</sequence>
<protein>
    <submittedName>
        <fullName evidence="1">Uncharacterized protein</fullName>
    </submittedName>
</protein>
<gene>
    <name evidence="1" type="ORF">ONZ52_08420</name>
</gene>
<proteinExistence type="predicted"/>
<evidence type="ECO:0000313" key="2">
    <source>
        <dbReference type="Proteomes" id="UP001431181"/>
    </source>
</evidence>
<organism evidence="1 2">
    <name type="scientific">Marinomonas rhodophyticola</name>
    <dbReference type="NCBI Taxonomy" id="2992803"/>
    <lineage>
        <taxon>Bacteria</taxon>
        <taxon>Pseudomonadati</taxon>
        <taxon>Pseudomonadota</taxon>
        <taxon>Gammaproteobacteria</taxon>
        <taxon>Oceanospirillales</taxon>
        <taxon>Oceanospirillaceae</taxon>
        <taxon>Marinomonas</taxon>
    </lineage>
</organism>